<dbReference type="GO" id="GO:0005525">
    <property type="term" value="F:GTP binding"/>
    <property type="evidence" value="ECO:0007669"/>
    <property type="project" value="UniProtKB-UniRule"/>
</dbReference>
<keyword evidence="4 6" id="KW-0132">Cell division</keyword>
<dbReference type="PROSITE" id="PS01134">
    <property type="entry name" value="FTSZ_1"/>
    <property type="match status" value="1"/>
</dbReference>
<feature type="binding site" evidence="4">
    <location>
        <position position="193"/>
    </location>
    <ligand>
        <name>GTP</name>
        <dbReference type="ChEBI" id="CHEBI:37565"/>
    </ligand>
</feature>
<dbReference type="AlphaFoldDB" id="A0A2S7WII6"/>
<dbReference type="InterPro" id="IPR045061">
    <property type="entry name" value="FtsZ/CetZ"/>
</dbReference>
<dbReference type="GO" id="GO:0000917">
    <property type="term" value="P:division septum assembly"/>
    <property type="evidence" value="ECO:0007669"/>
    <property type="project" value="UniProtKB-KW"/>
</dbReference>
<dbReference type="RefSeq" id="WP_105022725.1">
    <property type="nucleotide sequence ID" value="NZ_MSCM01000002.1"/>
</dbReference>
<dbReference type="GO" id="GO:0032153">
    <property type="term" value="C:cell division site"/>
    <property type="evidence" value="ECO:0007669"/>
    <property type="project" value="UniProtKB-UniRule"/>
</dbReference>
<name>A0A2S7WII6_9FLAO</name>
<comment type="caution">
    <text evidence="9">The sequence shown here is derived from an EMBL/GenBank/DDBJ whole genome shotgun (WGS) entry which is preliminary data.</text>
</comment>
<evidence type="ECO:0000256" key="1">
    <source>
        <dbReference type="ARBA" id="ARBA00009690"/>
    </source>
</evidence>
<feature type="domain" description="Tubulin/FtsZ 2-layer sandwich" evidence="8">
    <location>
        <begin position="214"/>
        <end position="332"/>
    </location>
</feature>
<dbReference type="Pfam" id="PF12327">
    <property type="entry name" value="FtsZ_C"/>
    <property type="match status" value="1"/>
</dbReference>
<dbReference type="InterPro" id="IPR037103">
    <property type="entry name" value="Tubulin/FtsZ-like_C"/>
</dbReference>
<keyword evidence="3 4" id="KW-0342">GTP-binding</keyword>
<dbReference type="InterPro" id="IPR008280">
    <property type="entry name" value="Tub_FtsZ_C"/>
</dbReference>
<dbReference type="GO" id="GO:0003924">
    <property type="term" value="F:GTPase activity"/>
    <property type="evidence" value="ECO:0007669"/>
    <property type="project" value="UniProtKB-UniRule"/>
</dbReference>
<dbReference type="FunFam" id="3.40.50.1440:FF:000001">
    <property type="entry name" value="Cell division protein FtsZ"/>
    <property type="match status" value="1"/>
</dbReference>
<reference evidence="9 10" key="1">
    <citation type="submission" date="2016-12" db="EMBL/GenBank/DDBJ databases">
        <title>Trade-off between light-utilization and light-protection in marine flavobacteria.</title>
        <authorList>
            <person name="Kumagai Y."/>
            <person name="Yoshizawa S."/>
            <person name="Kogure K."/>
            <person name="Iwasaki W."/>
        </authorList>
    </citation>
    <scope>NUCLEOTIDE SEQUENCE [LARGE SCALE GENOMIC DNA]</scope>
    <source>
        <strain evidence="9 10">ATCC 43844</strain>
    </source>
</reference>
<feature type="domain" description="Tubulin/FtsZ GTPase" evidence="7">
    <location>
        <begin position="19"/>
        <end position="211"/>
    </location>
</feature>
<organism evidence="9 10">
    <name type="scientific">Polaribacter glomeratus</name>
    <dbReference type="NCBI Taxonomy" id="102"/>
    <lineage>
        <taxon>Bacteria</taxon>
        <taxon>Pseudomonadati</taxon>
        <taxon>Bacteroidota</taxon>
        <taxon>Flavobacteriia</taxon>
        <taxon>Flavobacteriales</taxon>
        <taxon>Flavobacteriaceae</taxon>
    </lineage>
</organism>
<feature type="binding site" evidence="4">
    <location>
        <begin position="115"/>
        <end position="117"/>
    </location>
    <ligand>
        <name>GTP</name>
        <dbReference type="ChEBI" id="CHEBI:37565"/>
    </ligand>
</feature>
<dbReference type="Pfam" id="PF00091">
    <property type="entry name" value="Tubulin"/>
    <property type="match status" value="1"/>
</dbReference>
<protein>
    <recommendedName>
        <fullName evidence="4 5">Cell division protein FtsZ</fullName>
    </recommendedName>
</protein>
<dbReference type="InterPro" id="IPR024757">
    <property type="entry name" value="FtsZ_C"/>
</dbReference>
<dbReference type="InterPro" id="IPR003008">
    <property type="entry name" value="Tubulin_FtsZ_GTPase"/>
</dbReference>
<dbReference type="InterPro" id="IPR018316">
    <property type="entry name" value="Tubulin/FtsZ_2-layer-sand-dom"/>
</dbReference>
<dbReference type="InterPro" id="IPR036525">
    <property type="entry name" value="Tubulin/FtsZ_GTPase_sf"/>
</dbReference>
<dbReference type="SMART" id="SM00865">
    <property type="entry name" value="Tubulin_C"/>
    <property type="match status" value="1"/>
</dbReference>
<evidence type="ECO:0000256" key="2">
    <source>
        <dbReference type="ARBA" id="ARBA00022741"/>
    </source>
</evidence>
<dbReference type="PRINTS" id="PR00423">
    <property type="entry name" value="CELLDVISFTSZ"/>
</dbReference>
<feature type="binding site" evidence="4">
    <location>
        <position position="150"/>
    </location>
    <ligand>
        <name>GTP</name>
        <dbReference type="ChEBI" id="CHEBI:37565"/>
    </ligand>
</feature>
<dbReference type="PANTHER" id="PTHR30314">
    <property type="entry name" value="CELL DIVISION PROTEIN FTSZ-RELATED"/>
    <property type="match status" value="1"/>
</dbReference>
<keyword evidence="4" id="KW-0963">Cytoplasm</keyword>
<dbReference type="SMART" id="SM00864">
    <property type="entry name" value="Tubulin"/>
    <property type="match status" value="1"/>
</dbReference>
<dbReference type="Gene3D" id="3.30.1330.20">
    <property type="entry name" value="Tubulin/FtsZ, C-terminal domain"/>
    <property type="match status" value="1"/>
</dbReference>
<comment type="subcellular location">
    <subcellularLocation>
        <location evidence="4">Cytoplasm</location>
    </subcellularLocation>
    <text evidence="4">Assembles at midcell at the inner surface of the cytoplasmic membrane.</text>
</comment>
<dbReference type="HAMAP" id="MF_00909">
    <property type="entry name" value="FtsZ"/>
    <property type="match status" value="1"/>
</dbReference>
<evidence type="ECO:0000256" key="3">
    <source>
        <dbReference type="ARBA" id="ARBA00023134"/>
    </source>
</evidence>
<evidence type="ECO:0000256" key="6">
    <source>
        <dbReference type="RuleBase" id="RU000631"/>
    </source>
</evidence>
<dbReference type="InterPro" id="IPR000158">
    <property type="entry name" value="Cell_div_FtsZ"/>
</dbReference>
<evidence type="ECO:0000259" key="8">
    <source>
        <dbReference type="SMART" id="SM00865"/>
    </source>
</evidence>
<keyword evidence="4 6" id="KW-0717">Septation</keyword>
<dbReference type="SUPFAM" id="SSF52490">
    <property type="entry name" value="Tubulin nucleotide-binding domain-like"/>
    <property type="match status" value="1"/>
</dbReference>
<gene>
    <name evidence="4" type="primary">ftsZ</name>
    <name evidence="9" type="ORF">BTO16_16370</name>
</gene>
<dbReference type="Gene3D" id="3.40.50.1440">
    <property type="entry name" value="Tubulin/FtsZ, GTPase domain"/>
    <property type="match status" value="1"/>
</dbReference>
<comment type="subunit">
    <text evidence="4">Homodimer. Polymerizes to form a dynamic ring structure in a strictly GTP-dependent manner. Interacts directly with several other division proteins.</text>
</comment>
<evidence type="ECO:0000256" key="5">
    <source>
        <dbReference type="NCBIfam" id="TIGR00065"/>
    </source>
</evidence>
<dbReference type="NCBIfam" id="TIGR00065">
    <property type="entry name" value="ftsZ"/>
    <property type="match status" value="1"/>
</dbReference>
<keyword evidence="4 6" id="KW-0131">Cell cycle</keyword>
<dbReference type="EMBL" id="MSCM01000002">
    <property type="protein sequence ID" value="PQJ77404.1"/>
    <property type="molecule type" value="Genomic_DNA"/>
</dbReference>
<dbReference type="Proteomes" id="UP000239068">
    <property type="component" value="Unassembled WGS sequence"/>
</dbReference>
<comment type="similarity">
    <text evidence="1 4 6">Belongs to the FtsZ family.</text>
</comment>
<dbReference type="GO" id="GO:0005737">
    <property type="term" value="C:cytoplasm"/>
    <property type="evidence" value="ECO:0007669"/>
    <property type="project" value="UniProtKB-SubCell"/>
</dbReference>
<comment type="function">
    <text evidence="4 6">Essential cell division protein that forms a contractile ring structure (Z ring) at the future cell division site. The regulation of the ring assembly controls the timing and the location of cell division. One of the functions of the FtsZ ring is to recruit other cell division proteins to the septum to produce a new cell wall between the dividing cells. Binds GTP and shows GTPase activity.</text>
</comment>
<dbReference type="SUPFAM" id="SSF55307">
    <property type="entry name" value="Tubulin C-terminal domain-like"/>
    <property type="match status" value="1"/>
</dbReference>
<dbReference type="PROSITE" id="PS01135">
    <property type="entry name" value="FTSZ_2"/>
    <property type="match status" value="1"/>
</dbReference>
<keyword evidence="2 4" id="KW-0547">Nucleotide-binding</keyword>
<dbReference type="PANTHER" id="PTHR30314:SF3">
    <property type="entry name" value="MITOCHONDRIAL DIVISION PROTEIN FSZA"/>
    <property type="match status" value="1"/>
</dbReference>
<dbReference type="GO" id="GO:0043093">
    <property type="term" value="P:FtsZ-dependent cytokinesis"/>
    <property type="evidence" value="ECO:0007669"/>
    <property type="project" value="UniProtKB-UniRule"/>
</dbReference>
<feature type="binding site" evidence="4">
    <location>
        <begin position="27"/>
        <end position="31"/>
    </location>
    <ligand>
        <name>GTP</name>
        <dbReference type="ChEBI" id="CHEBI:37565"/>
    </ligand>
</feature>
<sequence length="633" mass="69774">MSAEFDNILFDMPKTQSNTIKVIGVGGGGSNAVNHMFTQSITGVDFVICNTDAQALENSPIPNKIQLGANLTSGLGAGANPEIGAQAAKESMQEIQKMLNTQTKMVFITAGMGGGTGTGAAPIIAKIAKDMDILTVGIVTMPFAFEGKRRTKQAQLGIDQLRQNVDSLIVINNNKLREVYGNLGFKAGFSKADEVLSTASKGIAEVITHHYKQNIDLHDAKTVLSNSGTAIMGSAKEEGSSRAKNAIVKALDSPLLNDNKITGAKNVLLLIVSGKTEVTLDEIGEINDYIQDEAGYDANIIMGIGEDESLGDAIAVTIVATGFAPDQQSTITNTEVKKVVHILEDEQKATYNFDEKTISKSPTLDTPTFNTIPQKVVHDLGEVTEDTKPKMDLVATNQIIASMPVSFEEVSYKTVLEEDDFIITDILKVEEKIEEAPKENQSDLLFDLPLAPHRVVKSEEEIRFNLNIEKELNINEIQVFGAQEIKFERKEVEKRYVLEDFDAQPTIGKSSGFVEKKKIEEPEIQFELKTRKPQEAINEIETMSEEVSPLDLTISELQKRAEERRRKMKGFNYKFTDQLNKNIDEIERQPAYKRMGVSLDRNTSISTSETALKKEDDGINFKSNNSFLHDNVD</sequence>
<evidence type="ECO:0000256" key="4">
    <source>
        <dbReference type="HAMAP-Rule" id="MF_00909"/>
    </source>
</evidence>
<keyword evidence="10" id="KW-1185">Reference proteome</keyword>
<accession>A0A2S7WII6</accession>
<dbReference type="InterPro" id="IPR020805">
    <property type="entry name" value="Cell_div_FtsZ_CS"/>
</dbReference>
<dbReference type="CDD" id="cd02201">
    <property type="entry name" value="FtsZ_type1"/>
    <property type="match status" value="1"/>
</dbReference>
<evidence type="ECO:0000313" key="10">
    <source>
        <dbReference type="Proteomes" id="UP000239068"/>
    </source>
</evidence>
<evidence type="ECO:0000313" key="9">
    <source>
        <dbReference type="EMBL" id="PQJ77404.1"/>
    </source>
</evidence>
<dbReference type="OrthoDB" id="9813375at2"/>
<proteinExistence type="inferred from homology"/>
<dbReference type="GO" id="GO:0051258">
    <property type="term" value="P:protein polymerization"/>
    <property type="evidence" value="ECO:0007669"/>
    <property type="project" value="UniProtKB-UniRule"/>
</dbReference>
<feature type="binding site" evidence="4">
    <location>
        <position position="146"/>
    </location>
    <ligand>
        <name>GTP</name>
        <dbReference type="ChEBI" id="CHEBI:37565"/>
    </ligand>
</feature>
<evidence type="ECO:0000259" key="7">
    <source>
        <dbReference type="SMART" id="SM00864"/>
    </source>
</evidence>